<reference evidence="1" key="1">
    <citation type="submission" date="2022-07" db="EMBL/GenBank/DDBJ databases">
        <title>Genome Sequence of Phlebia brevispora.</title>
        <authorList>
            <person name="Buettner E."/>
        </authorList>
    </citation>
    <scope>NUCLEOTIDE SEQUENCE</scope>
    <source>
        <strain evidence="1">MPL23</strain>
    </source>
</reference>
<evidence type="ECO:0000313" key="2">
    <source>
        <dbReference type="Proteomes" id="UP001148662"/>
    </source>
</evidence>
<dbReference type="Proteomes" id="UP001148662">
    <property type="component" value="Unassembled WGS sequence"/>
</dbReference>
<organism evidence="1 2">
    <name type="scientific">Phlebia brevispora</name>
    <dbReference type="NCBI Taxonomy" id="194682"/>
    <lineage>
        <taxon>Eukaryota</taxon>
        <taxon>Fungi</taxon>
        <taxon>Dikarya</taxon>
        <taxon>Basidiomycota</taxon>
        <taxon>Agaricomycotina</taxon>
        <taxon>Agaricomycetes</taxon>
        <taxon>Polyporales</taxon>
        <taxon>Meruliaceae</taxon>
        <taxon>Phlebia</taxon>
    </lineage>
</organism>
<protein>
    <submittedName>
        <fullName evidence="1">Uncharacterized protein</fullName>
    </submittedName>
</protein>
<sequence>MAQVDHEKLLLKAADILELLLEPDSVATQRGKHKLVQSVNEFNRDLLSAKEHAQALPGGELLIEEQDEIIEMLEQLKERKRQILLKFSNDIAHQSASEDTKMERNWRSTTHEASKSEMDEVRLNGSASLLKSALPFTSIISSAAAYTALNSLYRDCVASKKRRKWCPSVQHNNYCPQPHQYRKAQKQQKIFKTVLHPSPVTADGQDAHAPEAVLLKHRFHKHYRHPNLDTSLTKARVAGEARALMKCMRAGVNVPGIRMVDASEGVLGIEWIEGKSVRFLLGGGAEGEEEVSEGVDFEEEEDAVVEEDPLAEYAVSPDEIMQMIGTEIATMHLADVIHGDLTTSNMMLRHPSTTRTGQTELVLIDFGLAYISTLVEDKAVDLYVLERAFSSTHPASEPLFASVLRAYEKKMGKEWKAIGRRLDDVRLRGRKRSMVG</sequence>
<evidence type="ECO:0000313" key="1">
    <source>
        <dbReference type="EMBL" id="KAJ3552561.1"/>
    </source>
</evidence>
<accession>A0ACC1T447</accession>
<keyword evidence="2" id="KW-1185">Reference proteome</keyword>
<proteinExistence type="predicted"/>
<comment type="caution">
    <text evidence="1">The sequence shown here is derived from an EMBL/GenBank/DDBJ whole genome shotgun (WGS) entry which is preliminary data.</text>
</comment>
<gene>
    <name evidence="1" type="ORF">NM688_g4087</name>
</gene>
<name>A0ACC1T447_9APHY</name>
<dbReference type="EMBL" id="JANHOG010000646">
    <property type="protein sequence ID" value="KAJ3552561.1"/>
    <property type="molecule type" value="Genomic_DNA"/>
</dbReference>